<protein>
    <recommendedName>
        <fullName evidence="2">histidine kinase</fullName>
        <ecNumber evidence="2">2.7.13.3</ecNumber>
    </recommendedName>
</protein>
<dbReference type="RefSeq" id="WP_086659207.1">
    <property type="nucleotide sequence ID" value="NZ_JBJJWX010000007.1"/>
</dbReference>
<dbReference type="Pfam" id="PF00512">
    <property type="entry name" value="HisKA"/>
    <property type="match status" value="1"/>
</dbReference>
<dbReference type="SMART" id="SM00091">
    <property type="entry name" value="PAS"/>
    <property type="match status" value="1"/>
</dbReference>
<dbReference type="EMBL" id="JOPA01000015">
    <property type="protein sequence ID" value="OUI94686.1"/>
    <property type="molecule type" value="Genomic_DNA"/>
</dbReference>
<dbReference type="SUPFAM" id="SSF55785">
    <property type="entry name" value="PYP-like sensor domain (PAS domain)"/>
    <property type="match status" value="1"/>
</dbReference>
<evidence type="ECO:0000256" key="2">
    <source>
        <dbReference type="ARBA" id="ARBA00012438"/>
    </source>
</evidence>
<dbReference type="InterPro" id="IPR036890">
    <property type="entry name" value="HATPase_C_sf"/>
</dbReference>
<evidence type="ECO:0000256" key="3">
    <source>
        <dbReference type="ARBA" id="ARBA00022553"/>
    </source>
</evidence>
<dbReference type="PANTHER" id="PTHR43065">
    <property type="entry name" value="SENSOR HISTIDINE KINASE"/>
    <property type="match status" value="1"/>
</dbReference>
<dbReference type="InterPro" id="IPR005467">
    <property type="entry name" value="His_kinase_dom"/>
</dbReference>
<dbReference type="CDD" id="cd00130">
    <property type="entry name" value="PAS"/>
    <property type="match status" value="1"/>
</dbReference>
<dbReference type="InterPro" id="IPR004358">
    <property type="entry name" value="Sig_transdc_His_kin-like_C"/>
</dbReference>
<keyword evidence="7" id="KW-0067">ATP-binding</keyword>
<dbReference type="CDD" id="cd00082">
    <property type="entry name" value="HisKA"/>
    <property type="match status" value="1"/>
</dbReference>
<dbReference type="AlphaFoldDB" id="A0A252AVU1"/>
<dbReference type="SUPFAM" id="SSF55874">
    <property type="entry name" value="ATPase domain of HSP90 chaperone/DNA topoisomerase II/histidine kinase"/>
    <property type="match status" value="1"/>
</dbReference>
<keyword evidence="5" id="KW-0547">Nucleotide-binding</keyword>
<dbReference type="GO" id="GO:0006355">
    <property type="term" value="P:regulation of DNA-templated transcription"/>
    <property type="evidence" value="ECO:0007669"/>
    <property type="project" value="InterPro"/>
</dbReference>
<dbReference type="InterPro" id="IPR000014">
    <property type="entry name" value="PAS"/>
</dbReference>
<evidence type="ECO:0000256" key="4">
    <source>
        <dbReference type="ARBA" id="ARBA00022679"/>
    </source>
</evidence>
<keyword evidence="3" id="KW-0597">Phosphoprotein</keyword>
<dbReference type="SUPFAM" id="SSF47384">
    <property type="entry name" value="Homodimeric domain of signal transducing histidine kinase"/>
    <property type="match status" value="1"/>
</dbReference>
<keyword evidence="4" id="KW-0808">Transferase</keyword>
<reference evidence="11" key="1">
    <citation type="submission" date="2014-06" db="EMBL/GenBank/DDBJ databases">
        <authorList>
            <person name="Winans N.J."/>
            <person name="Newell P.D."/>
            <person name="Douglas A.E."/>
        </authorList>
    </citation>
    <scope>NUCLEOTIDE SEQUENCE [LARGE SCALE GENOMIC DNA]</scope>
</reference>
<dbReference type="Pfam" id="PF02518">
    <property type="entry name" value="HATPase_c"/>
    <property type="match status" value="1"/>
</dbReference>
<comment type="caution">
    <text evidence="10">The sequence shown here is derived from an EMBL/GenBank/DDBJ whole genome shotgun (WGS) entry which is preliminary data.</text>
</comment>
<evidence type="ECO:0000256" key="1">
    <source>
        <dbReference type="ARBA" id="ARBA00000085"/>
    </source>
</evidence>
<evidence type="ECO:0000256" key="7">
    <source>
        <dbReference type="ARBA" id="ARBA00022840"/>
    </source>
</evidence>
<dbReference type="PROSITE" id="PS50109">
    <property type="entry name" value="HIS_KIN"/>
    <property type="match status" value="1"/>
</dbReference>
<dbReference type="InterPro" id="IPR003661">
    <property type="entry name" value="HisK_dim/P_dom"/>
</dbReference>
<dbReference type="EC" id="2.7.13.3" evidence="2"/>
<evidence type="ECO:0000256" key="6">
    <source>
        <dbReference type="ARBA" id="ARBA00022777"/>
    </source>
</evidence>
<keyword evidence="8" id="KW-0902">Two-component regulatory system</keyword>
<feature type="domain" description="Histidine kinase" evidence="9">
    <location>
        <begin position="145"/>
        <end position="364"/>
    </location>
</feature>
<accession>A0A252AVU1</accession>
<evidence type="ECO:0000313" key="10">
    <source>
        <dbReference type="EMBL" id="OUI94686.1"/>
    </source>
</evidence>
<evidence type="ECO:0000313" key="11">
    <source>
        <dbReference type="Proteomes" id="UP000194641"/>
    </source>
</evidence>
<dbReference type="InterPro" id="IPR003594">
    <property type="entry name" value="HATPase_dom"/>
</dbReference>
<dbReference type="Proteomes" id="UP000194641">
    <property type="component" value="Unassembled WGS sequence"/>
</dbReference>
<dbReference type="InterPro" id="IPR035965">
    <property type="entry name" value="PAS-like_dom_sf"/>
</dbReference>
<dbReference type="PANTHER" id="PTHR43065:SF10">
    <property type="entry name" value="PEROXIDE STRESS-ACTIVATED HISTIDINE KINASE MAK3"/>
    <property type="match status" value="1"/>
</dbReference>
<dbReference type="GO" id="GO:0005524">
    <property type="term" value="F:ATP binding"/>
    <property type="evidence" value="ECO:0007669"/>
    <property type="project" value="UniProtKB-KW"/>
</dbReference>
<dbReference type="Gene3D" id="1.10.287.130">
    <property type="match status" value="1"/>
</dbReference>
<dbReference type="InterPro" id="IPR036097">
    <property type="entry name" value="HisK_dim/P_sf"/>
</dbReference>
<dbReference type="PRINTS" id="PR00344">
    <property type="entry name" value="BCTRLSENSOR"/>
</dbReference>
<evidence type="ECO:0000256" key="5">
    <source>
        <dbReference type="ARBA" id="ARBA00022741"/>
    </source>
</evidence>
<dbReference type="Gene3D" id="3.30.565.10">
    <property type="entry name" value="Histidine kinase-like ATPase, C-terminal domain"/>
    <property type="match status" value="1"/>
</dbReference>
<evidence type="ECO:0000259" key="9">
    <source>
        <dbReference type="PROSITE" id="PS50109"/>
    </source>
</evidence>
<proteinExistence type="predicted"/>
<evidence type="ECO:0000256" key="8">
    <source>
        <dbReference type="ARBA" id="ARBA00023012"/>
    </source>
</evidence>
<name>A0A252AVU1_9PROT</name>
<gene>
    <name evidence="10" type="ORF">HK17_03880</name>
</gene>
<comment type="catalytic activity">
    <reaction evidence="1">
        <text>ATP + protein L-histidine = ADP + protein N-phospho-L-histidine.</text>
        <dbReference type="EC" id="2.7.13.3"/>
    </reaction>
</comment>
<dbReference type="InterPro" id="IPR013767">
    <property type="entry name" value="PAS_fold"/>
</dbReference>
<sequence>MKVGPTPETVSRSDPGILLDSLPVPVLELGADDSIRFANSAAEEFFAMSRHQLCHGGLKDLVPEDHPLFLLVQHLRREGGSVTEHELVFSNPRFHREGVTVQGADVPDCPGSILLTVHDSSTARTLDRQMSFRSAARSVSGMAAMLAHEVRNPLSGIKGAAQILENAVSDQDRELATLICDEVDRIDALVERMGMFGEAPTDYRSLNIHRVLEHVKLLASQGFAAGIRIVERYDPSLPHVWGDRDQLVQVLLNLVKNAAEAIRETEKPGEITLATSYRPGIRMAVPGTTQWRHLPLVVTVRDTGPGISETIRPHLFEPFLSTKMSGSGLGLALVGKIMDDHGGVIEVESRPGRTEISLYLPVVAEDAVSS</sequence>
<dbReference type="SMART" id="SM00387">
    <property type="entry name" value="HATPase_c"/>
    <property type="match status" value="1"/>
</dbReference>
<dbReference type="SMART" id="SM00388">
    <property type="entry name" value="HisKA"/>
    <property type="match status" value="1"/>
</dbReference>
<organism evidence="10 11">
    <name type="scientific">Acetobacter indonesiensis</name>
    <dbReference type="NCBI Taxonomy" id="104101"/>
    <lineage>
        <taxon>Bacteria</taxon>
        <taxon>Pseudomonadati</taxon>
        <taxon>Pseudomonadota</taxon>
        <taxon>Alphaproteobacteria</taxon>
        <taxon>Acetobacterales</taxon>
        <taxon>Acetobacteraceae</taxon>
        <taxon>Acetobacter</taxon>
    </lineage>
</organism>
<dbReference type="GO" id="GO:0000155">
    <property type="term" value="F:phosphorelay sensor kinase activity"/>
    <property type="evidence" value="ECO:0007669"/>
    <property type="project" value="InterPro"/>
</dbReference>
<keyword evidence="6" id="KW-0418">Kinase</keyword>
<dbReference type="Gene3D" id="3.30.450.20">
    <property type="entry name" value="PAS domain"/>
    <property type="match status" value="1"/>
</dbReference>
<dbReference type="Pfam" id="PF00989">
    <property type="entry name" value="PAS"/>
    <property type="match status" value="1"/>
</dbReference>